<reference evidence="2 3" key="1">
    <citation type="submission" date="2024-02" db="EMBL/GenBank/DDBJ databases">
        <title>High-quality chromosome-scale genome assembly of Pensacola bahiagrass (Paspalum notatum Flugge var. saurae).</title>
        <authorList>
            <person name="Vega J.M."/>
            <person name="Podio M."/>
            <person name="Orjuela J."/>
            <person name="Siena L.A."/>
            <person name="Pessino S.C."/>
            <person name="Combes M.C."/>
            <person name="Mariac C."/>
            <person name="Albertini E."/>
            <person name="Pupilli F."/>
            <person name="Ortiz J.P.A."/>
            <person name="Leblanc O."/>
        </authorList>
    </citation>
    <scope>NUCLEOTIDE SEQUENCE [LARGE SCALE GENOMIC DNA]</scope>
    <source>
        <strain evidence="2">R1</strain>
        <tissue evidence="2">Leaf</tissue>
    </source>
</reference>
<name>A0AAQ3TPP4_PASNO</name>
<evidence type="ECO:0000313" key="3">
    <source>
        <dbReference type="Proteomes" id="UP001341281"/>
    </source>
</evidence>
<sequence>MAAKGRSNIVDENGEEYTPIDKPEDLPEAHQRCYAEIVDELRAKVLAMYGRSRHGGVKIRGVPSSLLDEVDLMTPSQRHTDMLHEEIIGLRRTL</sequence>
<evidence type="ECO:0000256" key="1">
    <source>
        <dbReference type="SAM" id="MobiDB-lite"/>
    </source>
</evidence>
<dbReference type="EMBL" id="CP144749">
    <property type="protein sequence ID" value="WVZ75894.1"/>
    <property type="molecule type" value="Genomic_DNA"/>
</dbReference>
<gene>
    <name evidence="2" type="ORF">U9M48_023913</name>
</gene>
<keyword evidence="3" id="KW-1185">Reference proteome</keyword>
<dbReference type="Proteomes" id="UP001341281">
    <property type="component" value="Chromosome 05"/>
</dbReference>
<accession>A0AAQ3TPP4</accession>
<feature type="region of interest" description="Disordered" evidence="1">
    <location>
        <begin position="1"/>
        <end position="25"/>
    </location>
</feature>
<dbReference type="AlphaFoldDB" id="A0AAQ3TPP4"/>
<proteinExistence type="predicted"/>
<protein>
    <submittedName>
        <fullName evidence="2">Uncharacterized protein</fullName>
    </submittedName>
</protein>
<organism evidence="2 3">
    <name type="scientific">Paspalum notatum var. saurae</name>
    <dbReference type="NCBI Taxonomy" id="547442"/>
    <lineage>
        <taxon>Eukaryota</taxon>
        <taxon>Viridiplantae</taxon>
        <taxon>Streptophyta</taxon>
        <taxon>Embryophyta</taxon>
        <taxon>Tracheophyta</taxon>
        <taxon>Spermatophyta</taxon>
        <taxon>Magnoliopsida</taxon>
        <taxon>Liliopsida</taxon>
        <taxon>Poales</taxon>
        <taxon>Poaceae</taxon>
        <taxon>PACMAD clade</taxon>
        <taxon>Panicoideae</taxon>
        <taxon>Andropogonodae</taxon>
        <taxon>Paspaleae</taxon>
        <taxon>Paspalinae</taxon>
        <taxon>Paspalum</taxon>
    </lineage>
</organism>
<evidence type="ECO:0000313" key="2">
    <source>
        <dbReference type="EMBL" id="WVZ75894.1"/>
    </source>
</evidence>